<feature type="chain" id="PRO_5009101189" evidence="1">
    <location>
        <begin position="26"/>
        <end position="64"/>
    </location>
</feature>
<dbReference type="OrthoDB" id="4283785at2"/>
<keyword evidence="3" id="KW-1185">Reference proteome</keyword>
<organism evidence="2 3">
    <name type="scientific">Streptomyces lydicus</name>
    <dbReference type="NCBI Taxonomy" id="47763"/>
    <lineage>
        <taxon>Bacteria</taxon>
        <taxon>Bacillati</taxon>
        <taxon>Actinomycetota</taxon>
        <taxon>Actinomycetes</taxon>
        <taxon>Kitasatosporales</taxon>
        <taxon>Streptomycetaceae</taxon>
        <taxon>Streptomyces</taxon>
    </lineage>
</organism>
<reference evidence="2 3" key="1">
    <citation type="submission" date="2016-09" db="EMBL/GenBank/DDBJ databases">
        <title>Complete genome sequencing of Streptomyces lydicus 103 and metabolic pathways analysis of antibiotic biosynthesis.</title>
        <authorList>
            <person name="Jia N."/>
            <person name="Ding M.-Z."/>
            <person name="Gao F."/>
            <person name="Yuan Y.-J."/>
        </authorList>
    </citation>
    <scope>NUCLEOTIDE SEQUENCE [LARGE SCALE GENOMIC DNA]</scope>
    <source>
        <strain evidence="2 3">103</strain>
    </source>
</reference>
<dbReference type="AlphaFoldDB" id="A0A1D7VPK5"/>
<protein>
    <submittedName>
        <fullName evidence="2">Uncharacterized protein</fullName>
    </submittedName>
</protein>
<dbReference type="RefSeq" id="WP_069570567.1">
    <property type="nucleotide sequence ID" value="NZ_CP017157.1"/>
</dbReference>
<proteinExistence type="predicted"/>
<gene>
    <name evidence="2" type="ORF">SL103_21310</name>
</gene>
<dbReference type="Proteomes" id="UP000094094">
    <property type="component" value="Chromosome"/>
</dbReference>
<dbReference type="KEGG" id="slc:SL103_21310"/>
<name>A0A1D7VPK5_9ACTN</name>
<feature type="signal peptide" evidence="1">
    <location>
        <begin position="1"/>
        <end position="25"/>
    </location>
</feature>
<keyword evidence="1" id="KW-0732">Signal</keyword>
<accession>A0A1D7VPK5</accession>
<dbReference type="EMBL" id="CP017157">
    <property type="protein sequence ID" value="AOP48438.1"/>
    <property type="molecule type" value="Genomic_DNA"/>
</dbReference>
<evidence type="ECO:0000256" key="1">
    <source>
        <dbReference type="SAM" id="SignalP"/>
    </source>
</evidence>
<evidence type="ECO:0000313" key="3">
    <source>
        <dbReference type="Proteomes" id="UP000094094"/>
    </source>
</evidence>
<sequence length="64" mass="6864">MFRRIAVVVSGLLVTGFLAAGSAVAAPVDDHRQLTARDREGIRVAGEVIHALLTGGNLARDYRY</sequence>
<evidence type="ECO:0000313" key="2">
    <source>
        <dbReference type="EMBL" id="AOP48438.1"/>
    </source>
</evidence>